<dbReference type="PANTHER" id="PTHR21708">
    <property type="entry name" value="PROBABLE 2-DEHYDROPANTOATE 2-REDUCTASE"/>
    <property type="match status" value="1"/>
</dbReference>
<dbReference type="SUPFAM" id="SSF48179">
    <property type="entry name" value="6-phosphogluconate dehydrogenase C-terminal domain-like"/>
    <property type="match status" value="1"/>
</dbReference>
<evidence type="ECO:0000256" key="9">
    <source>
        <dbReference type="ARBA" id="ARBA00032024"/>
    </source>
</evidence>
<evidence type="ECO:0000256" key="3">
    <source>
        <dbReference type="ARBA" id="ARBA00007870"/>
    </source>
</evidence>
<dbReference type="UniPathway" id="UPA00028">
    <property type="reaction ID" value="UER00004"/>
</dbReference>
<organism evidence="14 15">
    <name type="scientific">Ancylobacter rudongensis</name>
    <dbReference type="NCBI Taxonomy" id="177413"/>
    <lineage>
        <taxon>Bacteria</taxon>
        <taxon>Pseudomonadati</taxon>
        <taxon>Pseudomonadota</taxon>
        <taxon>Alphaproteobacteria</taxon>
        <taxon>Hyphomicrobiales</taxon>
        <taxon>Xanthobacteraceae</taxon>
        <taxon>Ancylobacter</taxon>
    </lineage>
</organism>
<evidence type="ECO:0000259" key="13">
    <source>
        <dbReference type="Pfam" id="PF08546"/>
    </source>
</evidence>
<dbReference type="InterPro" id="IPR013328">
    <property type="entry name" value="6PGD_dom2"/>
</dbReference>
<comment type="similarity">
    <text evidence="3 11">Belongs to the ketopantoate reductase family.</text>
</comment>
<dbReference type="AlphaFoldDB" id="A0A1G4U0H1"/>
<evidence type="ECO:0000256" key="7">
    <source>
        <dbReference type="ARBA" id="ARBA00022857"/>
    </source>
</evidence>
<evidence type="ECO:0000259" key="12">
    <source>
        <dbReference type="Pfam" id="PF02558"/>
    </source>
</evidence>
<gene>
    <name evidence="14" type="ORF">SAMN05660859_3293</name>
</gene>
<feature type="domain" description="Ketopantoate reductase N-terminal" evidence="12">
    <location>
        <begin position="3"/>
        <end position="168"/>
    </location>
</feature>
<keyword evidence="15" id="KW-1185">Reference proteome</keyword>
<keyword evidence="6 11" id="KW-0566">Pantothenate biosynthesis</keyword>
<keyword evidence="7 11" id="KW-0521">NADP</keyword>
<evidence type="ECO:0000256" key="1">
    <source>
        <dbReference type="ARBA" id="ARBA00002919"/>
    </source>
</evidence>
<evidence type="ECO:0000256" key="5">
    <source>
        <dbReference type="ARBA" id="ARBA00019465"/>
    </source>
</evidence>
<dbReference type="GO" id="GO:0005737">
    <property type="term" value="C:cytoplasm"/>
    <property type="evidence" value="ECO:0007669"/>
    <property type="project" value="TreeGrafter"/>
</dbReference>
<dbReference type="PANTHER" id="PTHR21708:SF45">
    <property type="entry name" value="2-DEHYDROPANTOATE 2-REDUCTASE"/>
    <property type="match status" value="1"/>
</dbReference>
<dbReference type="EC" id="1.1.1.169" evidence="4 11"/>
<keyword evidence="8 11" id="KW-0560">Oxidoreductase</keyword>
<dbReference type="SUPFAM" id="SSF51735">
    <property type="entry name" value="NAD(P)-binding Rossmann-fold domains"/>
    <property type="match status" value="1"/>
</dbReference>
<comment type="pathway">
    <text evidence="2 11">Cofactor biosynthesis; (R)-pantothenate biosynthesis; (R)-pantoate from 3-methyl-2-oxobutanoate: step 2/2.</text>
</comment>
<evidence type="ECO:0000256" key="8">
    <source>
        <dbReference type="ARBA" id="ARBA00023002"/>
    </source>
</evidence>
<evidence type="ECO:0000313" key="14">
    <source>
        <dbReference type="EMBL" id="SCW86405.1"/>
    </source>
</evidence>
<dbReference type="RefSeq" id="WP_018387637.1">
    <property type="nucleotide sequence ID" value="NZ_FMTP01000005.1"/>
</dbReference>
<dbReference type="Pfam" id="PF08546">
    <property type="entry name" value="ApbA_C"/>
    <property type="match status" value="1"/>
</dbReference>
<comment type="catalytic activity">
    <reaction evidence="10 11">
        <text>(R)-pantoate + NADP(+) = 2-dehydropantoate + NADPH + H(+)</text>
        <dbReference type="Rhea" id="RHEA:16233"/>
        <dbReference type="ChEBI" id="CHEBI:11561"/>
        <dbReference type="ChEBI" id="CHEBI:15378"/>
        <dbReference type="ChEBI" id="CHEBI:15980"/>
        <dbReference type="ChEBI" id="CHEBI:57783"/>
        <dbReference type="ChEBI" id="CHEBI:58349"/>
        <dbReference type="EC" id="1.1.1.169"/>
    </reaction>
</comment>
<evidence type="ECO:0000256" key="10">
    <source>
        <dbReference type="ARBA" id="ARBA00048793"/>
    </source>
</evidence>
<evidence type="ECO:0000256" key="4">
    <source>
        <dbReference type="ARBA" id="ARBA00013014"/>
    </source>
</evidence>
<dbReference type="NCBIfam" id="NF005089">
    <property type="entry name" value="PRK06522.1-4"/>
    <property type="match status" value="1"/>
</dbReference>
<dbReference type="GO" id="GO:0008677">
    <property type="term" value="F:2-dehydropantoate 2-reductase activity"/>
    <property type="evidence" value="ECO:0007669"/>
    <property type="project" value="UniProtKB-EC"/>
</dbReference>
<dbReference type="Gene3D" id="3.40.50.720">
    <property type="entry name" value="NAD(P)-binding Rossmann-like Domain"/>
    <property type="match status" value="1"/>
</dbReference>
<accession>A0A1G4U0H1</accession>
<dbReference type="GO" id="GO:0015940">
    <property type="term" value="P:pantothenate biosynthetic process"/>
    <property type="evidence" value="ECO:0007669"/>
    <property type="project" value="UniProtKB-UniPathway"/>
</dbReference>
<evidence type="ECO:0000256" key="11">
    <source>
        <dbReference type="RuleBase" id="RU362068"/>
    </source>
</evidence>
<dbReference type="InterPro" id="IPR008927">
    <property type="entry name" value="6-PGluconate_DH-like_C_sf"/>
</dbReference>
<dbReference type="InterPro" id="IPR013332">
    <property type="entry name" value="KPR_N"/>
</dbReference>
<feature type="domain" description="Ketopantoate reductase C-terminal" evidence="13">
    <location>
        <begin position="196"/>
        <end position="317"/>
    </location>
</feature>
<protein>
    <recommendedName>
        <fullName evidence="5 11">2-dehydropantoate 2-reductase</fullName>
        <ecNumber evidence="4 11">1.1.1.169</ecNumber>
    </recommendedName>
    <alternativeName>
        <fullName evidence="9 11">Ketopantoate reductase</fullName>
    </alternativeName>
</protein>
<reference evidence="15" key="1">
    <citation type="submission" date="2016-10" db="EMBL/GenBank/DDBJ databases">
        <authorList>
            <person name="Varghese N."/>
            <person name="Submissions S."/>
        </authorList>
    </citation>
    <scope>NUCLEOTIDE SEQUENCE [LARGE SCALE GENOMIC DNA]</scope>
    <source>
        <strain evidence="15">CGMCC 1.1761</strain>
    </source>
</reference>
<sequence>MKVCIYGAGAIGGYVGVQLKRAGVDVSLVARGAHLEAMKKNGLKLLIDGEERVEHIPCSDNPAELGPQDYVIVALKAHSVPGVVDAMQPLLGNDTAVVTAVNGVPYWYYYKHGDHLENKTLESVDPGGKQWAGLRPERAIGCIVYPATEVVEPGVIKHVYGDKFPLGEPSGEITERATKLSEAFAAGGMRAPVLPNIRDELWLKLWGNLCFNPISALTHATLDVIASDPGTRAVAKAMMLEAQEIAVQSGVNFRVGVERRIDGAGAVGAHKTSMLQDLERSRAMEIDALVTVVQEMGRLAGIPTPTLDVVLALVRQRAQIAGCYN</sequence>
<dbReference type="FunFam" id="1.10.1040.10:FF:000017">
    <property type="entry name" value="2-dehydropantoate 2-reductase"/>
    <property type="match status" value="1"/>
</dbReference>
<name>A0A1G4U0H1_9HYPH</name>
<dbReference type="InterPro" id="IPR051402">
    <property type="entry name" value="KPR-Related"/>
</dbReference>
<dbReference type="EMBL" id="FMTP01000005">
    <property type="protein sequence ID" value="SCW86405.1"/>
    <property type="molecule type" value="Genomic_DNA"/>
</dbReference>
<proteinExistence type="inferred from homology"/>
<dbReference type="NCBIfam" id="TIGR00745">
    <property type="entry name" value="apbA_panE"/>
    <property type="match status" value="1"/>
</dbReference>
<dbReference type="Gene3D" id="1.10.1040.10">
    <property type="entry name" value="N-(1-d-carboxylethyl)-l-norvaline Dehydrogenase, domain 2"/>
    <property type="match status" value="1"/>
</dbReference>
<dbReference type="InterPro" id="IPR013752">
    <property type="entry name" value="KPA_reductase"/>
</dbReference>
<dbReference type="FunFam" id="3.40.50.720:FF:000307">
    <property type="entry name" value="2-dehydropantoate 2-reductase"/>
    <property type="match status" value="1"/>
</dbReference>
<dbReference type="STRING" id="177413.SAMN05660859_3293"/>
<evidence type="ECO:0000313" key="15">
    <source>
        <dbReference type="Proteomes" id="UP000198889"/>
    </source>
</evidence>
<dbReference type="Proteomes" id="UP000198889">
    <property type="component" value="Unassembled WGS sequence"/>
</dbReference>
<dbReference type="InterPro" id="IPR003710">
    <property type="entry name" value="ApbA"/>
</dbReference>
<dbReference type="Pfam" id="PF02558">
    <property type="entry name" value="ApbA"/>
    <property type="match status" value="1"/>
</dbReference>
<dbReference type="InterPro" id="IPR036291">
    <property type="entry name" value="NAD(P)-bd_dom_sf"/>
</dbReference>
<evidence type="ECO:0000256" key="2">
    <source>
        <dbReference type="ARBA" id="ARBA00004994"/>
    </source>
</evidence>
<comment type="function">
    <text evidence="1 11">Catalyzes the NADPH-dependent reduction of ketopantoate into pantoic acid.</text>
</comment>
<evidence type="ECO:0000256" key="6">
    <source>
        <dbReference type="ARBA" id="ARBA00022655"/>
    </source>
</evidence>